<feature type="domain" description="Replication initiator A N-terminal" evidence="1">
    <location>
        <begin position="14"/>
        <end position="88"/>
    </location>
</feature>
<sequence length="314" mass="36942">MTNKFRVQEEVGERFYRLPKIFFTSDFYKKMSNDAKIAFALLQDRLELSIRNQWFDDDGYIYFLFGNEQLAEILNCSKPTVIKIKKELQKAELLEEKRMGLSQCNRLYLLKPQVTNEDVVAIQASRDKPSSLEPHRKLKNLTSRNQNSLLQEVKNFNTNDTDLSDTDFKETDYLINQGIDEIEMPSVIKEVMIKHKERLMDDGIKVRDIVNHYLGHASILTDYQYADALQYSLERTPGKIKSITARLTKAVEDKKEWLSIQGQKGIYQKKEETVPDWLFEQQQKRKTPSVDEQTEELTPEFMEKREQLLAKLRK</sequence>
<comment type="caution">
    <text evidence="2">The sequence shown here is derived from an EMBL/GenBank/DDBJ whole genome shotgun (WGS) entry which is preliminary data.</text>
</comment>
<organism evidence="2 3">
    <name type="scientific">Paenisporosarcina macmurdoensis</name>
    <dbReference type="NCBI Taxonomy" id="212659"/>
    <lineage>
        <taxon>Bacteria</taxon>
        <taxon>Bacillati</taxon>
        <taxon>Bacillota</taxon>
        <taxon>Bacilli</taxon>
        <taxon>Bacillales</taxon>
        <taxon>Caryophanaceae</taxon>
        <taxon>Paenisporosarcina</taxon>
    </lineage>
</organism>
<name>A0ABW1L4U2_9BACL</name>
<evidence type="ECO:0000313" key="3">
    <source>
        <dbReference type="Proteomes" id="UP001596170"/>
    </source>
</evidence>
<dbReference type="Proteomes" id="UP001596170">
    <property type="component" value="Unassembled WGS sequence"/>
</dbReference>
<protein>
    <submittedName>
        <fullName evidence="2">Replication initiator protein A</fullName>
    </submittedName>
</protein>
<dbReference type="RefSeq" id="WP_377733052.1">
    <property type="nucleotide sequence ID" value="NZ_JBHSRI010000005.1"/>
</dbReference>
<proteinExistence type="predicted"/>
<reference evidence="3" key="1">
    <citation type="journal article" date="2019" name="Int. J. Syst. Evol. Microbiol.">
        <title>The Global Catalogue of Microorganisms (GCM) 10K type strain sequencing project: providing services to taxonomists for standard genome sequencing and annotation.</title>
        <authorList>
            <consortium name="The Broad Institute Genomics Platform"/>
            <consortium name="The Broad Institute Genome Sequencing Center for Infectious Disease"/>
            <person name="Wu L."/>
            <person name="Ma J."/>
        </authorList>
    </citation>
    <scope>NUCLEOTIDE SEQUENCE [LARGE SCALE GENOMIC DNA]</scope>
    <source>
        <strain evidence="3">CCUG 54527</strain>
    </source>
</reference>
<dbReference type="Pfam" id="PF06970">
    <property type="entry name" value="RepA_N"/>
    <property type="match status" value="1"/>
</dbReference>
<dbReference type="EMBL" id="JBHSRI010000005">
    <property type="protein sequence ID" value="MFC6038954.1"/>
    <property type="molecule type" value="Genomic_DNA"/>
</dbReference>
<evidence type="ECO:0000259" key="1">
    <source>
        <dbReference type="Pfam" id="PF06970"/>
    </source>
</evidence>
<evidence type="ECO:0000313" key="2">
    <source>
        <dbReference type="EMBL" id="MFC6038954.1"/>
    </source>
</evidence>
<dbReference type="InterPro" id="IPR010724">
    <property type="entry name" value="RepA_N"/>
</dbReference>
<gene>
    <name evidence="2" type="ORF">ACFPYN_05740</name>
</gene>
<keyword evidence="3" id="KW-1185">Reference proteome</keyword>
<accession>A0ABW1L4U2</accession>